<feature type="transmembrane region" description="Helical" evidence="1">
    <location>
        <begin position="100"/>
        <end position="122"/>
    </location>
</feature>
<dbReference type="EMBL" id="JAEACQ010000012">
    <property type="protein sequence ID" value="MBL7625642.1"/>
    <property type="molecule type" value="Genomic_DNA"/>
</dbReference>
<feature type="transmembrane region" description="Helical" evidence="1">
    <location>
        <begin position="158"/>
        <end position="183"/>
    </location>
</feature>
<feature type="transmembrane region" description="Helical" evidence="1">
    <location>
        <begin position="129"/>
        <end position="146"/>
    </location>
</feature>
<dbReference type="RefSeq" id="WP_203007729.1">
    <property type="nucleotide sequence ID" value="NZ_JADWYU010000161.1"/>
</dbReference>
<organism evidence="2 3">
    <name type="scientific">Frankia nepalensis</name>
    <dbReference type="NCBI Taxonomy" id="1836974"/>
    <lineage>
        <taxon>Bacteria</taxon>
        <taxon>Bacillati</taxon>
        <taxon>Actinomycetota</taxon>
        <taxon>Actinomycetes</taxon>
        <taxon>Frankiales</taxon>
        <taxon>Frankiaceae</taxon>
        <taxon>Frankia</taxon>
    </lineage>
</organism>
<evidence type="ECO:0000313" key="3">
    <source>
        <dbReference type="Proteomes" id="UP000604475"/>
    </source>
</evidence>
<accession>A0A937R8D8</accession>
<evidence type="ECO:0000256" key="1">
    <source>
        <dbReference type="SAM" id="Phobius"/>
    </source>
</evidence>
<dbReference type="AlphaFoldDB" id="A0A937R8D8"/>
<keyword evidence="1" id="KW-0472">Membrane</keyword>
<keyword evidence="1" id="KW-1133">Transmembrane helix</keyword>
<reference evidence="2" key="1">
    <citation type="submission" date="2020-12" db="EMBL/GenBank/DDBJ databases">
        <title>Genomic characterization of non-nitrogen-fixing Frankia strains.</title>
        <authorList>
            <person name="Carlos-Shanley C."/>
            <person name="Guerra T."/>
            <person name="Hahn D."/>
        </authorList>
    </citation>
    <scope>NUCLEOTIDE SEQUENCE</scope>
    <source>
        <strain evidence="2">CN6</strain>
    </source>
</reference>
<keyword evidence="3" id="KW-1185">Reference proteome</keyword>
<dbReference type="Proteomes" id="UP000604475">
    <property type="component" value="Unassembled WGS sequence"/>
</dbReference>
<gene>
    <name evidence="2" type="ORF">I7412_00285</name>
</gene>
<feature type="transmembrane region" description="Helical" evidence="1">
    <location>
        <begin position="36"/>
        <end position="58"/>
    </location>
</feature>
<sequence length="195" mass="20571">MTTTKATTAKAGTRPGVVVQSPFSTLFRQREGARGLALDIVLALTRISLGWVFLWAFLDKLFGLGHGTASKAAWINGGSPTEGFLSHGAVGPFTSFYHDIAGAVWADYLFMIGLAAIGTALLLGVGVRVAAGAGAILLVMMWTVVLPPENNPFMDDHLVYALTLILLAALNAGRSFGLGGVWARTALVRGRPYLV</sequence>
<evidence type="ECO:0000313" key="2">
    <source>
        <dbReference type="EMBL" id="MBL7625642.1"/>
    </source>
</evidence>
<name>A0A937R8D8_9ACTN</name>
<proteinExistence type="predicted"/>
<keyword evidence="1" id="KW-0812">Transmembrane</keyword>
<comment type="caution">
    <text evidence="2">The sequence shown here is derived from an EMBL/GenBank/DDBJ whole genome shotgun (WGS) entry which is preliminary data.</text>
</comment>
<protein>
    <submittedName>
        <fullName evidence="2">DoxX family membrane protein</fullName>
    </submittedName>
</protein>